<reference evidence="15" key="1">
    <citation type="journal article" date="2020" name="J Insects Food Feed">
        <title>The yellow mealworm (Tenebrio molitor) genome: a resource for the emerging insects as food and feed industry.</title>
        <authorList>
            <person name="Eriksson T."/>
            <person name="Andere A."/>
            <person name="Kelstrup H."/>
            <person name="Emery V."/>
            <person name="Picard C."/>
        </authorList>
    </citation>
    <scope>NUCLEOTIDE SEQUENCE</scope>
    <source>
        <strain evidence="15">Stoneville</strain>
        <tissue evidence="15">Whole head</tissue>
    </source>
</reference>
<evidence type="ECO:0000256" key="9">
    <source>
        <dbReference type="ARBA" id="ARBA00023098"/>
    </source>
</evidence>
<dbReference type="Gene3D" id="3.40.640.10">
    <property type="entry name" value="Type I PLP-dependent aspartate aminotransferase-like (Major domain)"/>
    <property type="match status" value="1"/>
</dbReference>
<name>A0A8J6L7W6_TENMO</name>
<dbReference type="InterPro" id="IPR004839">
    <property type="entry name" value="Aminotransferase_I/II_large"/>
</dbReference>
<dbReference type="EMBL" id="JABDTM020028248">
    <property type="protein sequence ID" value="KAH0809258.1"/>
    <property type="molecule type" value="Genomic_DNA"/>
</dbReference>
<keyword evidence="6" id="KW-0808">Transferase</keyword>
<comment type="caution">
    <text evidence="15">The sequence shown here is derived from an EMBL/GenBank/DDBJ whole genome shotgun (WGS) entry which is preliminary data.</text>
</comment>
<organism evidence="15 16">
    <name type="scientific">Tenebrio molitor</name>
    <name type="common">Yellow mealworm beetle</name>
    <dbReference type="NCBI Taxonomy" id="7067"/>
    <lineage>
        <taxon>Eukaryota</taxon>
        <taxon>Metazoa</taxon>
        <taxon>Ecdysozoa</taxon>
        <taxon>Arthropoda</taxon>
        <taxon>Hexapoda</taxon>
        <taxon>Insecta</taxon>
        <taxon>Pterygota</taxon>
        <taxon>Neoptera</taxon>
        <taxon>Endopterygota</taxon>
        <taxon>Coleoptera</taxon>
        <taxon>Polyphaga</taxon>
        <taxon>Cucujiformia</taxon>
        <taxon>Tenebrionidae</taxon>
        <taxon>Tenebrio</taxon>
    </lineage>
</organism>
<reference evidence="15" key="2">
    <citation type="submission" date="2021-08" db="EMBL/GenBank/DDBJ databases">
        <authorList>
            <person name="Eriksson T."/>
        </authorList>
    </citation>
    <scope>NUCLEOTIDE SEQUENCE</scope>
    <source>
        <strain evidence="15">Stoneville</strain>
        <tissue evidence="15">Whole head</tissue>
    </source>
</reference>
<keyword evidence="9" id="KW-0443">Lipid metabolism</keyword>
<dbReference type="Pfam" id="PF00155">
    <property type="entry name" value="Aminotran_1_2"/>
    <property type="match status" value="1"/>
</dbReference>
<evidence type="ECO:0000256" key="1">
    <source>
        <dbReference type="ARBA" id="ARBA00001933"/>
    </source>
</evidence>
<dbReference type="PANTHER" id="PTHR13693:SF2">
    <property type="entry name" value="SERINE PALMITOYLTRANSFERASE 1"/>
    <property type="match status" value="1"/>
</dbReference>
<comment type="cofactor">
    <cofactor evidence="1">
        <name>pyridoxal 5'-phosphate</name>
        <dbReference type="ChEBI" id="CHEBI:597326"/>
    </cofactor>
</comment>
<evidence type="ECO:0000256" key="13">
    <source>
        <dbReference type="ARBA" id="ARBA00042649"/>
    </source>
</evidence>
<dbReference type="Gene3D" id="3.90.1150.10">
    <property type="entry name" value="Aspartate Aminotransferase, domain 1"/>
    <property type="match status" value="1"/>
</dbReference>
<evidence type="ECO:0000256" key="3">
    <source>
        <dbReference type="ARBA" id="ARBA00004991"/>
    </source>
</evidence>
<evidence type="ECO:0000313" key="16">
    <source>
        <dbReference type="Proteomes" id="UP000719412"/>
    </source>
</evidence>
<evidence type="ECO:0000259" key="14">
    <source>
        <dbReference type="Pfam" id="PF00155"/>
    </source>
</evidence>
<dbReference type="InterPro" id="IPR015421">
    <property type="entry name" value="PyrdxlP-dep_Trfase_major"/>
</dbReference>
<dbReference type="EC" id="2.3.1.50" evidence="5"/>
<evidence type="ECO:0000256" key="11">
    <source>
        <dbReference type="ARBA" id="ARBA00041066"/>
    </source>
</evidence>
<sequence>MSDNIDFNQCVDEVNKLRADFLKISENRDDSVAASVADLAQNQLTNLKSVNDFFVKFLDKSSLKERLEPNSNSILMPGPDSVVDLISATKSGLEIAREVAKLRKCEGLLDKEFIERQKSLLNQFSYSELNNAEFNRSLRQVVQHYKVGNPDQEELGDSTVNTIAIKFYSFKMFDEVLFQQRLNDFKPEPLITPVDSKEEDIEITMVAEDDNNIDLAKGNYLNVLNNDEIKKASEDLIREYGVGTCGPRAFYGTTDVHLELEEYLAKFLHLEESIVYSYGFVAISSSIAAYCKKSDVVFIDEHANFAIEQGLVAARSKVVKFAHNDPEDFKTKVQEVVEKEKKKTRKFLIVEGISWRTGKLCPLPEFIAVTEEFKMRIFLEESYTLGVFGATGRGLTEYYNIDPTRLDMIMGTLEGAIGSIGGFCAGSNMTIEHQRLSGSGYIFSASLPTYLVKVVLKSIELLGDAPQKFSEFAKTFHRFLESECRFNVESHPEAPFKLIRIEPKTDETKVYQYCKEKGVHFIQNDEGLVINLNVVLLDEKEKLERVYEVLKGASGLIA</sequence>
<evidence type="ECO:0000256" key="6">
    <source>
        <dbReference type="ARBA" id="ARBA00022679"/>
    </source>
</evidence>
<dbReference type="GO" id="GO:0016020">
    <property type="term" value="C:membrane"/>
    <property type="evidence" value="ECO:0007669"/>
    <property type="project" value="GOC"/>
</dbReference>
<evidence type="ECO:0000256" key="4">
    <source>
        <dbReference type="ARBA" id="ARBA00008392"/>
    </source>
</evidence>
<protein>
    <recommendedName>
        <fullName evidence="11">Serine palmitoyltransferase 1</fullName>
        <ecNumber evidence="5">2.3.1.50</ecNumber>
    </recommendedName>
    <alternativeName>
        <fullName evidence="12">Long chain base biosynthesis protein 1</fullName>
    </alternativeName>
    <alternativeName>
        <fullName evidence="13">Serine-palmitoyl-CoA transferase 1</fullName>
    </alternativeName>
</protein>
<evidence type="ECO:0000256" key="5">
    <source>
        <dbReference type="ARBA" id="ARBA00013220"/>
    </source>
</evidence>
<accession>A0A8J6L7W6</accession>
<dbReference type="InterPro" id="IPR015424">
    <property type="entry name" value="PyrdxlP-dep_Trfase"/>
</dbReference>
<evidence type="ECO:0000256" key="10">
    <source>
        <dbReference type="ARBA" id="ARBA00023315"/>
    </source>
</evidence>
<evidence type="ECO:0000256" key="2">
    <source>
        <dbReference type="ARBA" id="ARBA00004760"/>
    </source>
</evidence>
<evidence type="ECO:0000256" key="7">
    <source>
        <dbReference type="ARBA" id="ARBA00022898"/>
    </source>
</evidence>
<dbReference type="GO" id="GO:0046513">
    <property type="term" value="P:ceramide biosynthetic process"/>
    <property type="evidence" value="ECO:0007669"/>
    <property type="project" value="TreeGrafter"/>
</dbReference>
<dbReference type="GO" id="GO:0030170">
    <property type="term" value="F:pyridoxal phosphate binding"/>
    <property type="evidence" value="ECO:0007669"/>
    <property type="project" value="InterPro"/>
</dbReference>
<dbReference type="GO" id="GO:0046512">
    <property type="term" value="P:sphingosine biosynthetic process"/>
    <property type="evidence" value="ECO:0007669"/>
    <property type="project" value="TreeGrafter"/>
</dbReference>
<dbReference type="Proteomes" id="UP000719412">
    <property type="component" value="Unassembled WGS sequence"/>
</dbReference>
<keyword evidence="10" id="KW-0012">Acyltransferase</keyword>
<gene>
    <name evidence="15" type="ORF">GEV33_013537</name>
</gene>
<dbReference type="InterPro" id="IPR015422">
    <property type="entry name" value="PyrdxlP-dep_Trfase_small"/>
</dbReference>
<proteinExistence type="inferred from homology"/>
<evidence type="ECO:0000313" key="15">
    <source>
        <dbReference type="EMBL" id="KAH0809258.1"/>
    </source>
</evidence>
<dbReference type="GO" id="GO:0004758">
    <property type="term" value="F:serine C-palmitoyltransferase activity"/>
    <property type="evidence" value="ECO:0007669"/>
    <property type="project" value="UniProtKB-EC"/>
</dbReference>
<keyword evidence="16" id="KW-1185">Reference proteome</keyword>
<dbReference type="GO" id="GO:0005783">
    <property type="term" value="C:endoplasmic reticulum"/>
    <property type="evidence" value="ECO:0007669"/>
    <property type="project" value="TreeGrafter"/>
</dbReference>
<keyword evidence="7" id="KW-0663">Pyridoxal phosphate</keyword>
<comment type="pathway">
    <text evidence="3">Sphingolipid metabolism.</text>
</comment>
<comment type="similarity">
    <text evidence="4">Belongs to the class-II pyridoxal-phosphate-dependent aminotransferase family.</text>
</comment>
<feature type="domain" description="Aminotransferase class I/classII large" evidence="14">
    <location>
        <begin position="212"/>
        <end position="523"/>
    </location>
</feature>
<evidence type="ECO:0000256" key="8">
    <source>
        <dbReference type="ARBA" id="ARBA00022919"/>
    </source>
</evidence>
<keyword evidence="8" id="KW-0746">Sphingolipid metabolism</keyword>
<dbReference type="SUPFAM" id="SSF53383">
    <property type="entry name" value="PLP-dependent transferases"/>
    <property type="match status" value="1"/>
</dbReference>
<comment type="pathway">
    <text evidence="2">Lipid metabolism; sphingolipid metabolism.</text>
</comment>
<dbReference type="PANTHER" id="PTHR13693">
    <property type="entry name" value="CLASS II AMINOTRANSFERASE/8-AMINO-7-OXONONANOATE SYNTHASE"/>
    <property type="match status" value="1"/>
</dbReference>
<evidence type="ECO:0000256" key="12">
    <source>
        <dbReference type="ARBA" id="ARBA00041765"/>
    </source>
</evidence>
<dbReference type="AlphaFoldDB" id="A0A8J6L7W6"/>
<dbReference type="InterPro" id="IPR050087">
    <property type="entry name" value="AON_synthase_class-II"/>
</dbReference>